<keyword evidence="3" id="KW-0560">Oxidoreductase</keyword>
<dbReference type="AlphaFoldDB" id="A0A8H4VSC3"/>
<dbReference type="Gene3D" id="3.50.50.60">
    <property type="entry name" value="FAD/NAD(P)-binding domain"/>
    <property type="match status" value="1"/>
</dbReference>
<protein>
    <recommendedName>
        <fullName evidence="4">FAD-binding domain-containing protein</fullName>
    </recommendedName>
</protein>
<feature type="domain" description="FAD-binding" evidence="4">
    <location>
        <begin position="18"/>
        <end position="88"/>
    </location>
</feature>
<dbReference type="InterPro" id="IPR002938">
    <property type="entry name" value="FAD-bd"/>
</dbReference>
<name>A0A8H4VSC3_9AGAR</name>
<accession>A0A8H4VSC3</accession>
<dbReference type="GO" id="GO:0071949">
    <property type="term" value="F:FAD binding"/>
    <property type="evidence" value="ECO:0007669"/>
    <property type="project" value="InterPro"/>
</dbReference>
<keyword evidence="1" id="KW-0285">Flavoprotein</keyword>
<comment type="caution">
    <text evidence="5">The sequence shown here is derived from an EMBL/GenBank/DDBJ whole genome shotgun (WGS) entry which is preliminary data.</text>
</comment>
<dbReference type="GO" id="GO:0016491">
    <property type="term" value="F:oxidoreductase activity"/>
    <property type="evidence" value="ECO:0007669"/>
    <property type="project" value="UniProtKB-KW"/>
</dbReference>
<reference evidence="5 6" key="1">
    <citation type="submission" date="2019-12" db="EMBL/GenBank/DDBJ databases">
        <authorList>
            <person name="Floudas D."/>
            <person name="Bentzer J."/>
            <person name="Ahren D."/>
            <person name="Johansson T."/>
            <person name="Persson P."/>
            <person name="Tunlid A."/>
        </authorList>
    </citation>
    <scope>NUCLEOTIDE SEQUENCE [LARGE SCALE GENOMIC DNA]</scope>
    <source>
        <strain evidence="5 6">CBS 102.39</strain>
    </source>
</reference>
<dbReference type="GO" id="GO:0044550">
    <property type="term" value="P:secondary metabolite biosynthetic process"/>
    <property type="evidence" value="ECO:0007669"/>
    <property type="project" value="TreeGrafter"/>
</dbReference>
<evidence type="ECO:0000256" key="2">
    <source>
        <dbReference type="ARBA" id="ARBA00022827"/>
    </source>
</evidence>
<sequence length="132" mass="14436">MRPHQVYTVYQTLRLLYFAVGRALLLGDAAHATTPDFASGAGLAIESTYFLGHIIFKVLEKNLAPNASATTITKVYDEIRRPFCNAAAAASRTLGTMSNFTVPGFEQYIDGVEMPRQDIMPNITASPHIICV</sequence>
<proteinExistence type="predicted"/>
<evidence type="ECO:0000313" key="5">
    <source>
        <dbReference type="EMBL" id="KAF4618269.1"/>
    </source>
</evidence>
<organism evidence="5 6">
    <name type="scientific">Agrocybe pediades</name>
    <dbReference type="NCBI Taxonomy" id="84607"/>
    <lineage>
        <taxon>Eukaryota</taxon>
        <taxon>Fungi</taxon>
        <taxon>Dikarya</taxon>
        <taxon>Basidiomycota</taxon>
        <taxon>Agaricomycotina</taxon>
        <taxon>Agaricomycetes</taxon>
        <taxon>Agaricomycetidae</taxon>
        <taxon>Agaricales</taxon>
        <taxon>Agaricineae</taxon>
        <taxon>Strophariaceae</taxon>
        <taxon>Agrocybe</taxon>
    </lineage>
</organism>
<keyword evidence="6" id="KW-1185">Reference proteome</keyword>
<dbReference type="InterPro" id="IPR051104">
    <property type="entry name" value="FAD_monoxygenase"/>
</dbReference>
<keyword evidence="2" id="KW-0274">FAD</keyword>
<evidence type="ECO:0000313" key="6">
    <source>
        <dbReference type="Proteomes" id="UP000521872"/>
    </source>
</evidence>
<dbReference type="PANTHER" id="PTHR46720">
    <property type="entry name" value="HYDROXYLASE, PUTATIVE (AFU_ORTHOLOGUE AFUA_3G01460)-RELATED"/>
    <property type="match status" value="1"/>
</dbReference>
<dbReference type="PANTHER" id="PTHR46720:SF3">
    <property type="entry name" value="FAD-BINDING DOMAIN-CONTAINING PROTEIN-RELATED"/>
    <property type="match status" value="1"/>
</dbReference>
<gene>
    <name evidence="5" type="ORF">D9613_011649</name>
</gene>
<dbReference type="Pfam" id="PF01494">
    <property type="entry name" value="FAD_binding_3"/>
    <property type="match status" value="1"/>
</dbReference>
<dbReference type="Proteomes" id="UP000521872">
    <property type="component" value="Unassembled WGS sequence"/>
</dbReference>
<evidence type="ECO:0000259" key="4">
    <source>
        <dbReference type="Pfam" id="PF01494"/>
    </source>
</evidence>
<dbReference type="EMBL" id="JAACJL010000018">
    <property type="protein sequence ID" value="KAF4618269.1"/>
    <property type="molecule type" value="Genomic_DNA"/>
</dbReference>
<evidence type="ECO:0000256" key="1">
    <source>
        <dbReference type="ARBA" id="ARBA00022630"/>
    </source>
</evidence>
<dbReference type="SUPFAM" id="SSF51905">
    <property type="entry name" value="FAD/NAD(P)-binding domain"/>
    <property type="match status" value="1"/>
</dbReference>
<dbReference type="InterPro" id="IPR036188">
    <property type="entry name" value="FAD/NAD-bd_sf"/>
</dbReference>
<evidence type="ECO:0000256" key="3">
    <source>
        <dbReference type="ARBA" id="ARBA00023002"/>
    </source>
</evidence>